<dbReference type="Pfam" id="PF01432">
    <property type="entry name" value="Peptidase_M3"/>
    <property type="match status" value="1"/>
</dbReference>
<dbReference type="GO" id="GO:0006518">
    <property type="term" value="P:peptide metabolic process"/>
    <property type="evidence" value="ECO:0007669"/>
    <property type="project" value="TreeGrafter"/>
</dbReference>
<reference evidence="12" key="1">
    <citation type="journal article" date="2020" name="Nature">
        <title>Giant virus diversity and host interactions through global metagenomics.</title>
        <authorList>
            <person name="Schulz F."/>
            <person name="Roux S."/>
            <person name="Paez-Espino D."/>
            <person name="Jungbluth S."/>
            <person name="Walsh D.A."/>
            <person name="Denef V.J."/>
            <person name="McMahon K.D."/>
            <person name="Konstantinidis K.T."/>
            <person name="Eloe-Fadrosh E.A."/>
            <person name="Kyrpides N.C."/>
            <person name="Woyke T."/>
        </authorList>
    </citation>
    <scope>NUCLEOTIDE SEQUENCE</scope>
    <source>
        <strain evidence="12">GVMAG-M-3300025880-76</strain>
    </source>
</reference>
<keyword evidence="6" id="KW-0862">Zinc</keyword>
<dbReference type="Gene3D" id="1.10.1370.40">
    <property type="match status" value="1"/>
</dbReference>
<keyword evidence="4" id="KW-0479">Metal-binding</keyword>
<feature type="domain" description="Oligopeptidase A N-terminal" evidence="11">
    <location>
        <begin position="48"/>
        <end position="156"/>
    </location>
</feature>
<evidence type="ECO:0000256" key="4">
    <source>
        <dbReference type="ARBA" id="ARBA00022723"/>
    </source>
</evidence>
<keyword evidence="3" id="KW-0645">Protease</keyword>
<dbReference type="SUPFAM" id="SSF55486">
    <property type="entry name" value="Metalloproteases ('zincins'), catalytic domain"/>
    <property type="match status" value="1"/>
</dbReference>
<keyword evidence="5" id="KW-0378">Hydrolase</keyword>
<evidence type="ECO:0000256" key="9">
    <source>
        <dbReference type="ARBA" id="ARBA00026100"/>
    </source>
</evidence>
<evidence type="ECO:0000256" key="8">
    <source>
        <dbReference type="ARBA" id="ARBA00024603"/>
    </source>
</evidence>
<evidence type="ECO:0000256" key="6">
    <source>
        <dbReference type="ARBA" id="ARBA00022833"/>
    </source>
</evidence>
<dbReference type="InterPro" id="IPR045090">
    <property type="entry name" value="Pept_M3A_M3B"/>
</dbReference>
<name>A0A6C0JD03_9ZZZZ</name>
<evidence type="ECO:0000256" key="7">
    <source>
        <dbReference type="ARBA" id="ARBA00023049"/>
    </source>
</evidence>
<dbReference type="Gene3D" id="3.40.390.10">
    <property type="entry name" value="Collagenase (Catalytic Domain)"/>
    <property type="match status" value="1"/>
</dbReference>
<sequence>MTCSITGNPLLSTSELPLFEHIDIGTHGGEAMDDCITNQNKAFNIFEDDLRLKLENNSPITFQAIFDNLDKIQEPLSKTYGIISHLSGVADSEDIRSIKDKYRSELVDIGKNIGQSRTIYDALCRVVTTDVNEQRALTLSIESMQRGGVNLSNEKKCELTLIDKELSNASTKFSENILDATKEYKLVIDDVNHMINVPRWCREMWNTKDPDNGPWIITLGGPSISAALRFISDRETRKTLYTQYISRAGDINEPLIETILKLRHKKANILGFETFTKLSLASKMAKDEDEIEELMNSLRDVALPLACDEFKCIESYALEHGNIQEVKPWDLGFWCERLSESKFKMKEEELKPYFSLENVMKELFHIAHQLFGVRIEQRTIGKVELWHSDVRYFDVYEEETDSQDNVSNEKRVAGFYLDPYVREESKRGGAWMDSCIDKNRALNKLIPVAYLVCNGSPPTKDKPSLMSFSDVETLFHEFGHGLQHMLTRIDIGDIAGINNIEWDAVELPSQFMENWCYHKETLDRMAIHYKDNSNLPKHMYDSLVAQKNHGIAMATMRQVAFSKLDLYLHSNWVNLSNTDNVSIWDIQNKMFEECTPYRPQIANDQFLSTFSHIFGGGYAAGYYSYKWAEVMSADCFGAFEENIDELVSIGRRFRNTVLAMGGSRPAMDVFVEFRGRKPTINALLRHNGMKLV</sequence>
<evidence type="ECO:0000259" key="11">
    <source>
        <dbReference type="Pfam" id="PF19310"/>
    </source>
</evidence>
<dbReference type="InterPro" id="IPR024079">
    <property type="entry name" value="MetalloPept_cat_dom_sf"/>
</dbReference>
<evidence type="ECO:0000256" key="2">
    <source>
        <dbReference type="ARBA" id="ARBA00006040"/>
    </source>
</evidence>
<dbReference type="Pfam" id="PF19310">
    <property type="entry name" value="TOP_N"/>
    <property type="match status" value="1"/>
</dbReference>
<evidence type="ECO:0000256" key="3">
    <source>
        <dbReference type="ARBA" id="ARBA00022670"/>
    </source>
</evidence>
<comment type="cofactor">
    <cofactor evidence="1">
        <name>Zn(2+)</name>
        <dbReference type="ChEBI" id="CHEBI:29105"/>
    </cofactor>
</comment>
<accession>A0A6C0JD03</accession>
<dbReference type="InterPro" id="IPR045666">
    <property type="entry name" value="OpdA_N"/>
</dbReference>
<dbReference type="Gene3D" id="1.10.1370.10">
    <property type="entry name" value="Neurolysin, domain 3"/>
    <property type="match status" value="1"/>
</dbReference>
<dbReference type="EC" id="3.4.24.70" evidence="9"/>
<dbReference type="EMBL" id="MN740362">
    <property type="protein sequence ID" value="QHU02771.1"/>
    <property type="molecule type" value="Genomic_DNA"/>
</dbReference>
<dbReference type="CDD" id="cd06456">
    <property type="entry name" value="M3A_DCP"/>
    <property type="match status" value="1"/>
</dbReference>
<organism evidence="12">
    <name type="scientific">viral metagenome</name>
    <dbReference type="NCBI Taxonomy" id="1070528"/>
    <lineage>
        <taxon>unclassified sequences</taxon>
        <taxon>metagenomes</taxon>
        <taxon>organismal metagenomes</taxon>
    </lineage>
</organism>
<dbReference type="InterPro" id="IPR034005">
    <property type="entry name" value="M3A_DCP"/>
</dbReference>
<dbReference type="GO" id="GO:0046872">
    <property type="term" value="F:metal ion binding"/>
    <property type="evidence" value="ECO:0007669"/>
    <property type="project" value="UniProtKB-KW"/>
</dbReference>
<dbReference type="GO" id="GO:0004222">
    <property type="term" value="F:metalloendopeptidase activity"/>
    <property type="evidence" value="ECO:0007669"/>
    <property type="project" value="UniProtKB-EC"/>
</dbReference>
<comment type="similarity">
    <text evidence="2">Belongs to the peptidase M3 family.</text>
</comment>
<evidence type="ECO:0000259" key="10">
    <source>
        <dbReference type="Pfam" id="PF01432"/>
    </source>
</evidence>
<evidence type="ECO:0000313" key="12">
    <source>
        <dbReference type="EMBL" id="QHU02771.1"/>
    </source>
</evidence>
<dbReference type="PANTHER" id="PTHR11804:SF83">
    <property type="entry name" value="LD37516P"/>
    <property type="match status" value="1"/>
</dbReference>
<dbReference type="InterPro" id="IPR001567">
    <property type="entry name" value="Pept_M3A_M3B_dom"/>
</dbReference>
<dbReference type="PANTHER" id="PTHR11804">
    <property type="entry name" value="PROTEASE M3 THIMET OLIGOPEPTIDASE-RELATED"/>
    <property type="match status" value="1"/>
</dbReference>
<keyword evidence="7" id="KW-0482">Metalloprotease</keyword>
<protein>
    <recommendedName>
        <fullName evidence="9">oligopeptidase A</fullName>
        <ecNumber evidence="9">3.4.24.70</ecNumber>
    </recommendedName>
</protein>
<comment type="catalytic activity">
    <reaction evidence="8">
        <text>Hydrolysis of oligopeptides, with broad specificity. Gly or Ala commonly occur as P1 or P1' residues, but more distant residues are also important, as is shown by the fact that Z-Gly-Pro-Gly-|-Gly-Pro-Ala is cleaved, but not Z-(Gly)(5).</text>
        <dbReference type="EC" id="3.4.24.70"/>
    </reaction>
</comment>
<evidence type="ECO:0000256" key="5">
    <source>
        <dbReference type="ARBA" id="ARBA00022801"/>
    </source>
</evidence>
<dbReference type="GO" id="GO:0005829">
    <property type="term" value="C:cytosol"/>
    <property type="evidence" value="ECO:0007669"/>
    <property type="project" value="UniProtKB-ARBA"/>
</dbReference>
<dbReference type="GO" id="GO:0006508">
    <property type="term" value="P:proteolysis"/>
    <property type="evidence" value="ECO:0007669"/>
    <property type="project" value="UniProtKB-KW"/>
</dbReference>
<dbReference type="InterPro" id="IPR024077">
    <property type="entry name" value="Neurolysin/TOP_dom2"/>
</dbReference>
<feature type="domain" description="Peptidase M3A/M3B catalytic" evidence="10">
    <location>
        <begin position="232"/>
        <end position="688"/>
    </location>
</feature>
<dbReference type="FunFam" id="3.40.390.10:FF:000009">
    <property type="entry name" value="Oligopeptidase A"/>
    <property type="match status" value="1"/>
</dbReference>
<evidence type="ECO:0000256" key="1">
    <source>
        <dbReference type="ARBA" id="ARBA00001947"/>
    </source>
</evidence>
<dbReference type="AlphaFoldDB" id="A0A6C0JD03"/>
<proteinExistence type="inferred from homology"/>